<accession>A0A0K0D908</accession>
<reference evidence="3" key="2">
    <citation type="submission" date="2017-02" db="UniProtKB">
        <authorList>
            <consortium name="WormBaseParasite"/>
        </authorList>
    </citation>
    <scope>IDENTIFICATION</scope>
</reference>
<name>A0A0K0D908_ANGCA</name>
<organism evidence="2 3">
    <name type="scientific">Angiostrongylus cantonensis</name>
    <name type="common">Rat lungworm</name>
    <dbReference type="NCBI Taxonomy" id="6313"/>
    <lineage>
        <taxon>Eukaryota</taxon>
        <taxon>Metazoa</taxon>
        <taxon>Ecdysozoa</taxon>
        <taxon>Nematoda</taxon>
        <taxon>Chromadorea</taxon>
        <taxon>Rhabditida</taxon>
        <taxon>Rhabditina</taxon>
        <taxon>Rhabditomorpha</taxon>
        <taxon>Strongyloidea</taxon>
        <taxon>Metastrongylidae</taxon>
        <taxon>Angiostrongylus</taxon>
    </lineage>
</organism>
<evidence type="ECO:0000313" key="3">
    <source>
        <dbReference type="WBParaSite" id="ACAC_0000655401-mRNA-1"/>
    </source>
</evidence>
<dbReference type="Proteomes" id="UP000035642">
    <property type="component" value="Unassembled WGS sequence"/>
</dbReference>
<protein>
    <submittedName>
        <fullName evidence="3">Uncharacterized protein</fullName>
    </submittedName>
</protein>
<evidence type="ECO:0000313" key="2">
    <source>
        <dbReference type="Proteomes" id="UP000035642"/>
    </source>
</evidence>
<keyword evidence="2" id="KW-1185">Reference proteome</keyword>
<feature type="transmembrane region" description="Helical" evidence="1">
    <location>
        <begin position="210"/>
        <end position="229"/>
    </location>
</feature>
<keyword evidence="1" id="KW-0472">Membrane</keyword>
<dbReference type="WBParaSite" id="ACAC_0000655401-mRNA-1">
    <property type="protein sequence ID" value="ACAC_0000655401-mRNA-1"/>
    <property type="gene ID" value="ACAC_0000655401"/>
</dbReference>
<feature type="transmembrane region" description="Helical" evidence="1">
    <location>
        <begin position="12"/>
        <end position="33"/>
    </location>
</feature>
<sequence length="238" mass="28198">MSYVSRFFPPYYKYAVFLFIGFQFLYCAVVLAISEAYYKSATLILPIAYRMFDDTVKKNVPGFHWTQDEKHELEMYKHKMMTLWVTSTIGVLLCMIITIPQFFDFNDKRGNRSHLCLVHRRLAWLMFFIMTSFVLAMFLALVWAWLGTGTAARSFHEHFVLAEKEEQFLTELEETLDCTNDDDKEVPDEHVSRCWQNVNIGFINDFWLDLLFYVYIVGNILVLIAIPFFNRCQFVLML</sequence>
<feature type="transmembrane region" description="Helical" evidence="1">
    <location>
        <begin position="81"/>
        <end position="103"/>
    </location>
</feature>
<keyword evidence="1" id="KW-1133">Transmembrane helix</keyword>
<feature type="transmembrane region" description="Helical" evidence="1">
    <location>
        <begin position="124"/>
        <end position="146"/>
    </location>
</feature>
<reference evidence="2" key="1">
    <citation type="submission" date="2012-09" db="EMBL/GenBank/DDBJ databases">
        <authorList>
            <person name="Martin A.A."/>
        </authorList>
    </citation>
    <scope>NUCLEOTIDE SEQUENCE</scope>
</reference>
<keyword evidence="1" id="KW-0812">Transmembrane</keyword>
<dbReference type="AlphaFoldDB" id="A0A0K0D908"/>
<evidence type="ECO:0000256" key="1">
    <source>
        <dbReference type="SAM" id="Phobius"/>
    </source>
</evidence>
<proteinExistence type="predicted"/>